<gene>
    <name evidence="7" type="ORF">SAMN04488028_106121</name>
</gene>
<keyword evidence="3 4" id="KW-0378">Hydrolase</keyword>
<dbReference type="InterPro" id="IPR033452">
    <property type="entry name" value="GH30_C"/>
</dbReference>
<name>A0A1M6TP82_REIAG</name>
<evidence type="ECO:0000259" key="5">
    <source>
        <dbReference type="Pfam" id="PF02055"/>
    </source>
</evidence>
<dbReference type="SUPFAM" id="SSF51445">
    <property type="entry name" value="(Trans)glycosidases"/>
    <property type="match status" value="1"/>
</dbReference>
<feature type="domain" description="Glycosyl hydrolase family 30 TIM-barrel" evidence="5">
    <location>
        <begin position="90"/>
        <end position="426"/>
    </location>
</feature>
<dbReference type="GO" id="GO:0004348">
    <property type="term" value="F:glucosylceramidase activity"/>
    <property type="evidence" value="ECO:0007669"/>
    <property type="project" value="InterPro"/>
</dbReference>
<keyword evidence="4" id="KW-0326">Glycosidase</keyword>
<dbReference type="PRINTS" id="PR00843">
    <property type="entry name" value="GLHYDRLASE30"/>
</dbReference>
<dbReference type="InterPro" id="IPR013780">
    <property type="entry name" value="Glyco_hydro_b"/>
</dbReference>
<protein>
    <submittedName>
        <fullName evidence="7">Glucosylceramidase</fullName>
    </submittedName>
</protein>
<sequence>MIQNKIAFVAWGLGLLVSCSTPQSPVEEAVPETIQPIKELSTATIYTTARGTDLRLTQTGTKTFGPGEQPLETQISVFVNPDKTFQELVGIGGAVTDASAEVFAGLSADKQEELLSAYYSQEGIGYSLLRTTIHSSDFGSGSYTYIEEGDTALATFSIEHDRAYRLPMIKRAITEAGGSLLTYVSPWSPPAFMKTTGRMLQGGSLLPEFAPAWARYYAKFIKAYEAEEVPIWGLTIQNEPMATQTWESCIYTAEQERDFLKNHLGPTLASEGLGDKNIIVWDHNRDLITQRANTIFGDPEAAKYAWGIGFHWYETWTGSEPNFENLRRVKESYPDKQLMFTEGCNEKFDPAKYQYWPNAERYGKSMINDFNRGTAGWTDWNILLDDKGGPNHVGNFCFAPIHADSQTGDLIYTPSYYYIGHFSKYIKPGAKRVSTVASRTSLMATTFVNEDGSYATVVMNETDEAIDYQCFVGTQVIEASIPARAIQTLRY</sequence>
<dbReference type="Pfam" id="PF02055">
    <property type="entry name" value="Glyco_hydro_30"/>
    <property type="match status" value="1"/>
</dbReference>
<dbReference type="EMBL" id="FRAA01000006">
    <property type="protein sequence ID" value="SHK58689.1"/>
    <property type="molecule type" value="Genomic_DNA"/>
</dbReference>
<dbReference type="AlphaFoldDB" id="A0A1M6TP82"/>
<comment type="similarity">
    <text evidence="1 4">Belongs to the glycosyl hydrolase 30 family.</text>
</comment>
<proteinExistence type="inferred from homology"/>
<dbReference type="Proteomes" id="UP000184474">
    <property type="component" value="Unassembled WGS sequence"/>
</dbReference>
<dbReference type="STRING" id="156994.SAMN04488028_106121"/>
<keyword evidence="8" id="KW-1185">Reference proteome</keyword>
<evidence type="ECO:0000259" key="6">
    <source>
        <dbReference type="Pfam" id="PF17189"/>
    </source>
</evidence>
<dbReference type="Pfam" id="PF17189">
    <property type="entry name" value="Glyco_hydro_30C"/>
    <property type="match status" value="1"/>
</dbReference>
<evidence type="ECO:0000256" key="1">
    <source>
        <dbReference type="ARBA" id="ARBA00005382"/>
    </source>
</evidence>
<evidence type="ECO:0000256" key="2">
    <source>
        <dbReference type="ARBA" id="ARBA00022729"/>
    </source>
</evidence>
<evidence type="ECO:0000256" key="4">
    <source>
        <dbReference type="RuleBase" id="RU361188"/>
    </source>
</evidence>
<dbReference type="Gene3D" id="2.60.40.1180">
    <property type="entry name" value="Golgi alpha-mannosidase II"/>
    <property type="match status" value="1"/>
</dbReference>
<dbReference type="GO" id="GO:0016020">
    <property type="term" value="C:membrane"/>
    <property type="evidence" value="ECO:0007669"/>
    <property type="project" value="GOC"/>
</dbReference>
<organism evidence="7 8">
    <name type="scientific">Reichenbachiella agariperforans</name>
    <dbReference type="NCBI Taxonomy" id="156994"/>
    <lineage>
        <taxon>Bacteria</taxon>
        <taxon>Pseudomonadati</taxon>
        <taxon>Bacteroidota</taxon>
        <taxon>Cytophagia</taxon>
        <taxon>Cytophagales</taxon>
        <taxon>Reichenbachiellaceae</taxon>
        <taxon>Reichenbachiella</taxon>
    </lineage>
</organism>
<dbReference type="InterPro" id="IPR017853">
    <property type="entry name" value="GH"/>
</dbReference>
<evidence type="ECO:0000313" key="8">
    <source>
        <dbReference type="Proteomes" id="UP000184474"/>
    </source>
</evidence>
<dbReference type="PANTHER" id="PTHR11069">
    <property type="entry name" value="GLUCOSYLCERAMIDASE"/>
    <property type="match status" value="1"/>
</dbReference>
<evidence type="ECO:0000256" key="3">
    <source>
        <dbReference type="ARBA" id="ARBA00022801"/>
    </source>
</evidence>
<dbReference type="Gene3D" id="3.20.20.80">
    <property type="entry name" value="Glycosidases"/>
    <property type="match status" value="1"/>
</dbReference>
<dbReference type="PROSITE" id="PS51257">
    <property type="entry name" value="PROKAR_LIPOPROTEIN"/>
    <property type="match status" value="1"/>
</dbReference>
<dbReference type="PANTHER" id="PTHR11069:SF23">
    <property type="entry name" value="LYSOSOMAL ACID GLUCOSYLCERAMIDASE"/>
    <property type="match status" value="1"/>
</dbReference>
<keyword evidence="2" id="KW-0732">Signal</keyword>
<feature type="domain" description="Glycosyl hydrolase family 30 beta sandwich" evidence="6">
    <location>
        <begin position="429"/>
        <end position="489"/>
    </location>
</feature>
<dbReference type="RefSeq" id="WP_084190586.1">
    <property type="nucleotide sequence ID" value="NZ_FRAA01000006.1"/>
</dbReference>
<reference evidence="8" key="1">
    <citation type="submission" date="2016-11" db="EMBL/GenBank/DDBJ databases">
        <authorList>
            <person name="Varghese N."/>
            <person name="Submissions S."/>
        </authorList>
    </citation>
    <scope>NUCLEOTIDE SEQUENCE [LARGE SCALE GENOMIC DNA]</scope>
    <source>
        <strain evidence="8">DSM 26134</strain>
    </source>
</reference>
<accession>A0A1M6TP82</accession>
<dbReference type="InterPro" id="IPR001139">
    <property type="entry name" value="Glyco_hydro_30"/>
</dbReference>
<dbReference type="InterPro" id="IPR033453">
    <property type="entry name" value="Glyco_hydro_30_TIM-barrel"/>
</dbReference>
<dbReference type="GO" id="GO:0006680">
    <property type="term" value="P:glucosylceramide catabolic process"/>
    <property type="evidence" value="ECO:0007669"/>
    <property type="project" value="TreeGrafter"/>
</dbReference>
<evidence type="ECO:0000313" key="7">
    <source>
        <dbReference type="EMBL" id="SHK58689.1"/>
    </source>
</evidence>